<organism evidence="5 6">
    <name type="scientific">Klebsiella oxytoca</name>
    <dbReference type="NCBI Taxonomy" id="571"/>
    <lineage>
        <taxon>Bacteria</taxon>
        <taxon>Pseudomonadati</taxon>
        <taxon>Pseudomonadota</taxon>
        <taxon>Gammaproteobacteria</taxon>
        <taxon>Enterobacterales</taxon>
        <taxon>Enterobacteriaceae</taxon>
        <taxon>Klebsiella/Raoultella group</taxon>
        <taxon>Klebsiella</taxon>
    </lineage>
</organism>
<dbReference type="SMART" id="SM00421">
    <property type="entry name" value="HTH_LUXR"/>
    <property type="match status" value="1"/>
</dbReference>
<dbReference type="SUPFAM" id="SSF46894">
    <property type="entry name" value="C-terminal effector domain of the bipartite response regulators"/>
    <property type="match status" value="1"/>
</dbReference>
<dbReference type="Gene3D" id="1.10.10.10">
    <property type="entry name" value="Winged helix-like DNA-binding domain superfamily/Winged helix DNA-binding domain"/>
    <property type="match status" value="1"/>
</dbReference>
<dbReference type="CDD" id="cd06170">
    <property type="entry name" value="LuxR_C_like"/>
    <property type="match status" value="1"/>
</dbReference>
<accession>A0A318FZ01</accession>
<name>A0A318FZ01_KLEOX</name>
<dbReference type="PRINTS" id="PR00038">
    <property type="entry name" value="HTHLUXR"/>
</dbReference>
<dbReference type="InterPro" id="IPR016032">
    <property type="entry name" value="Sig_transdc_resp-reg_C-effctor"/>
</dbReference>
<proteinExistence type="predicted"/>
<evidence type="ECO:0000313" key="5">
    <source>
        <dbReference type="EMBL" id="PXW48687.1"/>
    </source>
</evidence>
<protein>
    <submittedName>
        <fullName evidence="5">DNA-binding NarL/FixJ family response regulator</fullName>
    </submittedName>
</protein>
<keyword evidence="3" id="KW-0804">Transcription</keyword>
<dbReference type="EMBL" id="QJJG01000002">
    <property type="protein sequence ID" value="PXW48687.1"/>
    <property type="molecule type" value="Genomic_DNA"/>
</dbReference>
<evidence type="ECO:0000256" key="2">
    <source>
        <dbReference type="ARBA" id="ARBA00023125"/>
    </source>
</evidence>
<dbReference type="GO" id="GO:0006355">
    <property type="term" value="P:regulation of DNA-templated transcription"/>
    <property type="evidence" value="ECO:0007669"/>
    <property type="project" value="InterPro"/>
</dbReference>
<dbReference type="RefSeq" id="WP_110272707.1">
    <property type="nucleotide sequence ID" value="NZ_QJJG01000002.1"/>
</dbReference>
<gene>
    <name evidence="5" type="ORF">DET57_102296</name>
</gene>
<dbReference type="GO" id="GO:0003677">
    <property type="term" value="F:DNA binding"/>
    <property type="evidence" value="ECO:0007669"/>
    <property type="project" value="UniProtKB-KW"/>
</dbReference>
<evidence type="ECO:0000256" key="1">
    <source>
        <dbReference type="ARBA" id="ARBA00023015"/>
    </source>
</evidence>
<dbReference type="AlphaFoldDB" id="A0A318FZ01"/>
<dbReference type="NCBIfam" id="NF008548">
    <property type="entry name" value="PRK11475.1"/>
    <property type="match status" value="1"/>
</dbReference>
<evidence type="ECO:0000256" key="3">
    <source>
        <dbReference type="ARBA" id="ARBA00023163"/>
    </source>
</evidence>
<evidence type="ECO:0000259" key="4">
    <source>
        <dbReference type="PROSITE" id="PS50043"/>
    </source>
</evidence>
<dbReference type="Proteomes" id="UP000247485">
    <property type="component" value="Unassembled WGS sequence"/>
</dbReference>
<evidence type="ECO:0000313" key="6">
    <source>
        <dbReference type="Proteomes" id="UP000247485"/>
    </source>
</evidence>
<comment type="caution">
    <text evidence="5">The sequence shown here is derived from an EMBL/GenBank/DDBJ whole genome shotgun (WGS) entry which is preliminary data.</text>
</comment>
<keyword evidence="1" id="KW-0805">Transcription regulation</keyword>
<keyword evidence="2 5" id="KW-0238">DNA-binding</keyword>
<dbReference type="PANTHER" id="PTHR44688:SF16">
    <property type="entry name" value="DNA-BINDING TRANSCRIPTIONAL ACTIVATOR DEVR_DOSR"/>
    <property type="match status" value="1"/>
</dbReference>
<dbReference type="InterPro" id="IPR000792">
    <property type="entry name" value="Tscrpt_reg_LuxR_C"/>
</dbReference>
<dbReference type="InterPro" id="IPR036388">
    <property type="entry name" value="WH-like_DNA-bd_sf"/>
</dbReference>
<dbReference type="Pfam" id="PF00196">
    <property type="entry name" value="GerE"/>
    <property type="match status" value="1"/>
</dbReference>
<feature type="domain" description="HTH luxR-type" evidence="4">
    <location>
        <begin position="149"/>
        <end position="210"/>
    </location>
</feature>
<sequence>MEKDLTTRYVAIVEKCAMTEVALRHILTRESGKNYSVRFFKDTQALKREFKSKDFTAIIFSLSGNRRSRLESLLFLHEIARYCPEMQRIVLATDEAEMRLISHLTPSRLHGIFNKSACRIQLQERLLQLLDHSHQANESVVNQKQGLCNQILSPTEHTILRYMSYGYSLPEIATQLERNIKTIRAHKFNAMTKLGVSSDMGLLSAADILMRLSANNDDTRGMRLAL</sequence>
<dbReference type="PANTHER" id="PTHR44688">
    <property type="entry name" value="DNA-BINDING TRANSCRIPTIONAL ACTIVATOR DEVR_DOSR"/>
    <property type="match status" value="1"/>
</dbReference>
<dbReference type="PROSITE" id="PS50043">
    <property type="entry name" value="HTH_LUXR_2"/>
    <property type="match status" value="1"/>
</dbReference>
<reference evidence="5 6" key="1">
    <citation type="submission" date="2018-05" db="EMBL/GenBank/DDBJ databases">
        <title>Freshwater and sediment microbial communities from various areas in North America, analyzing microbe dynamics in response to fracking.</title>
        <authorList>
            <person name="Lamendella R."/>
        </authorList>
    </citation>
    <scope>NUCLEOTIDE SEQUENCE [LARGE SCALE GENOMIC DNA]</scope>
    <source>
        <strain evidence="5 6">67</strain>
    </source>
</reference>